<reference evidence="1 2" key="1">
    <citation type="submission" date="2013-12" db="EMBL/GenBank/DDBJ databases">
        <title>Draft genome of the parsitic nematode Ancylostoma duodenale.</title>
        <authorList>
            <person name="Mitreva M."/>
        </authorList>
    </citation>
    <scope>NUCLEOTIDE SEQUENCE [LARGE SCALE GENOMIC DNA]</scope>
    <source>
        <strain evidence="1 2">Zhejiang</strain>
    </source>
</reference>
<dbReference type="Proteomes" id="UP000054047">
    <property type="component" value="Unassembled WGS sequence"/>
</dbReference>
<dbReference type="AlphaFoldDB" id="A0A0C2CXF6"/>
<keyword evidence="2" id="KW-1185">Reference proteome</keyword>
<evidence type="ECO:0000313" key="2">
    <source>
        <dbReference type="Proteomes" id="UP000054047"/>
    </source>
</evidence>
<accession>A0A0C2CXF6</accession>
<sequence length="70" mass="7961">MGHDYGKNSAHHTAFSLSSSNPFGCCHNGRIRRVTPYQLLTLYFRNILRRSTVDTLYIGLVGIYNLSLDK</sequence>
<dbReference type="EMBL" id="KN729891">
    <property type="protein sequence ID" value="KIH61703.1"/>
    <property type="molecule type" value="Genomic_DNA"/>
</dbReference>
<protein>
    <submittedName>
        <fullName evidence="1">Uncharacterized protein</fullName>
    </submittedName>
</protein>
<evidence type="ECO:0000313" key="1">
    <source>
        <dbReference type="EMBL" id="KIH61703.1"/>
    </source>
</evidence>
<organism evidence="1 2">
    <name type="scientific">Ancylostoma duodenale</name>
    <dbReference type="NCBI Taxonomy" id="51022"/>
    <lineage>
        <taxon>Eukaryota</taxon>
        <taxon>Metazoa</taxon>
        <taxon>Ecdysozoa</taxon>
        <taxon>Nematoda</taxon>
        <taxon>Chromadorea</taxon>
        <taxon>Rhabditida</taxon>
        <taxon>Rhabditina</taxon>
        <taxon>Rhabditomorpha</taxon>
        <taxon>Strongyloidea</taxon>
        <taxon>Ancylostomatidae</taxon>
        <taxon>Ancylostomatinae</taxon>
        <taxon>Ancylostoma</taxon>
    </lineage>
</organism>
<proteinExistence type="predicted"/>
<name>A0A0C2CXF6_9BILA</name>
<gene>
    <name evidence="1" type="ORF">ANCDUO_08020</name>
</gene>